<dbReference type="Gene3D" id="2.60.40.2630">
    <property type="match status" value="1"/>
</dbReference>
<gene>
    <name evidence="2" type="ORF">H9814_10280</name>
</gene>
<organism evidence="2 3">
    <name type="scientific">Candidatus Bacteroides merdigallinarum</name>
    <dbReference type="NCBI Taxonomy" id="2838473"/>
    <lineage>
        <taxon>Bacteria</taxon>
        <taxon>Pseudomonadati</taxon>
        <taxon>Bacteroidota</taxon>
        <taxon>Bacteroidia</taxon>
        <taxon>Bacteroidales</taxon>
        <taxon>Bacteroidaceae</taxon>
        <taxon>Bacteroides</taxon>
    </lineage>
</organism>
<dbReference type="Pfam" id="PF13149">
    <property type="entry name" value="Mfa_like_1"/>
    <property type="match status" value="1"/>
</dbReference>
<proteinExistence type="predicted"/>
<dbReference type="CDD" id="cd13120">
    <property type="entry name" value="BF2867_like_N"/>
    <property type="match status" value="1"/>
</dbReference>
<accession>A0A9D2EAU2</accession>
<dbReference type="EMBL" id="DXBX01000083">
    <property type="protein sequence ID" value="HIZ33901.1"/>
    <property type="molecule type" value="Genomic_DNA"/>
</dbReference>
<reference evidence="2" key="2">
    <citation type="submission" date="2021-04" db="EMBL/GenBank/DDBJ databases">
        <authorList>
            <person name="Gilroy R."/>
        </authorList>
    </citation>
    <scope>NUCLEOTIDE SEQUENCE</scope>
    <source>
        <strain evidence="2">ChiHjej9B8-1298</strain>
    </source>
</reference>
<evidence type="ECO:0000313" key="2">
    <source>
        <dbReference type="EMBL" id="HIZ33901.1"/>
    </source>
</evidence>
<reference evidence="2" key="1">
    <citation type="journal article" date="2021" name="PeerJ">
        <title>Extensive microbial diversity within the chicken gut microbiome revealed by metagenomics and culture.</title>
        <authorList>
            <person name="Gilroy R."/>
            <person name="Ravi A."/>
            <person name="Getino M."/>
            <person name="Pursley I."/>
            <person name="Horton D.L."/>
            <person name="Alikhan N.F."/>
            <person name="Baker D."/>
            <person name="Gharbi K."/>
            <person name="Hall N."/>
            <person name="Watson M."/>
            <person name="Adriaenssens E.M."/>
            <person name="Foster-Nyarko E."/>
            <person name="Jarju S."/>
            <person name="Secka A."/>
            <person name="Antonio M."/>
            <person name="Oren A."/>
            <person name="Chaudhuri R.R."/>
            <person name="La Ragione R."/>
            <person name="Hildebrand F."/>
            <person name="Pallen M.J."/>
        </authorList>
    </citation>
    <scope>NUCLEOTIDE SEQUENCE</scope>
    <source>
        <strain evidence="2">ChiHjej9B8-1298</strain>
    </source>
</reference>
<feature type="chain" id="PRO_5038736379" evidence="1">
    <location>
        <begin position="23"/>
        <end position="300"/>
    </location>
</feature>
<keyword evidence="1" id="KW-0732">Signal</keyword>
<dbReference type="Proteomes" id="UP000824028">
    <property type="component" value="Unassembled WGS sequence"/>
</dbReference>
<dbReference type="AlphaFoldDB" id="A0A9D2EAU2"/>
<sequence length="300" mass="32231">MMRKIKHILPLALLVLAFTACSQEETDALPGSKQPLTLTATIAEGVDTRATVNGEWDGGEQIALQVDAGNYYAYTVDREGNMTGNYYWQDGESVNIQGFCPSSLIDNQMVWTVSITQNNDDDYLNSDLLCSEQKNVTKNIDPGIFNFYHQTAKLVVNVQNGGYLSGGTDNNVSMTIGESDNIKISGTFTPMSIGITGTWNTDSGTTGTITPHTAATTSGYVATFEALVIPQTVSTGTLFQFYVGDVGPFRYEVPAGGSTWNAGTEYTYNVTLKAENKTVTVNSISAGGWGNGGSHDLETE</sequence>
<feature type="signal peptide" evidence="1">
    <location>
        <begin position="1"/>
        <end position="22"/>
    </location>
</feature>
<comment type="caution">
    <text evidence="2">The sequence shown here is derived from an EMBL/GenBank/DDBJ whole genome shotgun (WGS) entry which is preliminary data.</text>
</comment>
<dbReference type="CDD" id="cd13121">
    <property type="entry name" value="BF2867_like_C"/>
    <property type="match status" value="1"/>
</dbReference>
<evidence type="ECO:0000256" key="1">
    <source>
        <dbReference type="SAM" id="SignalP"/>
    </source>
</evidence>
<dbReference type="Gene3D" id="2.60.40.2620">
    <property type="entry name" value="Fimbrillin-like"/>
    <property type="match status" value="1"/>
</dbReference>
<dbReference type="InterPro" id="IPR025049">
    <property type="entry name" value="Mfa-like_1"/>
</dbReference>
<evidence type="ECO:0000313" key="3">
    <source>
        <dbReference type="Proteomes" id="UP000824028"/>
    </source>
</evidence>
<dbReference type="InterPro" id="IPR042278">
    <property type="entry name" value="Mfa-like_1_N"/>
</dbReference>
<name>A0A9D2EAU2_9BACE</name>
<dbReference type="PROSITE" id="PS51257">
    <property type="entry name" value="PROKAR_LIPOPROTEIN"/>
    <property type="match status" value="1"/>
</dbReference>
<protein>
    <submittedName>
        <fullName evidence="2">Fimbrillin family protein</fullName>
    </submittedName>
</protein>